<evidence type="ECO:0000256" key="1">
    <source>
        <dbReference type="SAM" id="MobiDB-lite"/>
    </source>
</evidence>
<gene>
    <name evidence="2" type="ORF">TCIL3000_0_54910</name>
</gene>
<dbReference type="Proteomes" id="UP000000702">
    <property type="component" value="Unassembled WGS sequence"/>
</dbReference>
<feature type="region of interest" description="Disordered" evidence="1">
    <location>
        <begin position="23"/>
        <end position="49"/>
    </location>
</feature>
<dbReference type="EMBL" id="CAEQ01001700">
    <property type="protein sequence ID" value="CCD14922.1"/>
    <property type="molecule type" value="Genomic_DNA"/>
</dbReference>
<accession>F9WCC9</accession>
<sequence length="125" mass="13773">MILERGKMEGGLAAQRRSVSYAGCEARRKHPSRRLPWPKSPRTPFALHASPNVPGRAPLRIPQFGEGCYYETQPYDIGWSQQIKSLYSSGGTLTFPYEGVATRGAFLGVCEVVRSVSLGAELFVL</sequence>
<evidence type="ECO:0000313" key="2">
    <source>
        <dbReference type="EMBL" id="CCD14922.1"/>
    </source>
</evidence>
<reference evidence="3" key="1">
    <citation type="submission" date="2011-07" db="EMBL/GenBank/DDBJ databases">
        <title>Divergent evolution of antigenic variation in African trypanosomes.</title>
        <authorList>
            <person name="Jackson A.P."/>
            <person name="Berry A."/>
            <person name="Allison H.C."/>
            <person name="Burton P."/>
            <person name="Anderson J."/>
            <person name="Aslett M."/>
            <person name="Brown R."/>
            <person name="Corton N."/>
            <person name="Harris D."/>
            <person name="Hauser H."/>
            <person name="Gamble J."/>
            <person name="Gilderthorp R."/>
            <person name="McQuillan J."/>
            <person name="Quail M.A."/>
            <person name="Sanders M."/>
            <person name="Van Tonder A."/>
            <person name="Ginger M.L."/>
            <person name="Donelson J.E."/>
            <person name="Field M.C."/>
            <person name="Barry J.D."/>
            <person name="Berriman M."/>
            <person name="Hertz-Fowler C."/>
        </authorList>
    </citation>
    <scope>NUCLEOTIDE SEQUENCE [LARGE SCALE GENOMIC DNA]</scope>
    <source>
        <strain evidence="3">IL3000</strain>
    </source>
</reference>
<reference evidence="2 3" key="2">
    <citation type="journal article" date="2012" name="Proc. Natl. Acad. Sci. U.S.A.">
        <title>Antigenic diversity is generated by distinct evolutionary mechanisms in African trypanosome species.</title>
        <authorList>
            <person name="Jackson A.P."/>
            <person name="Berry A."/>
            <person name="Aslett M."/>
            <person name="Allison H.C."/>
            <person name="Burton P."/>
            <person name="Vavrova-Anderson J."/>
            <person name="Brown R."/>
            <person name="Browne H."/>
            <person name="Corton N."/>
            <person name="Hauser H."/>
            <person name="Gamble J."/>
            <person name="Gilderthorp R."/>
            <person name="Marcello L."/>
            <person name="McQuillan J."/>
            <person name="Otto T.D."/>
            <person name="Quail M.A."/>
            <person name="Sanders M.J."/>
            <person name="van Tonder A."/>
            <person name="Ginger M.L."/>
            <person name="Field M.C."/>
            <person name="Barry J.D."/>
            <person name="Hertz-Fowler C."/>
            <person name="Berriman M."/>
        </authorList>
    </citation>
    <scope>NUCLEOTIDE SEQUENCE [LARGE SCALE GENOMIC DNA]</scope>
    <source>
        <strain evidence="2 3">IL3000</strain>
    </source>
</reference>
<dbReference type="AlphaFoldDB" id="F9WCC9"/>
<keyword evidence="3" id="KW-1185">Reference proteome</keyword>
<protein>
    <submittedName>
        <fullName evidence="2">Uncharacterized protein</fullName>
    </submittedName>
</protein>
<organism evidence="2 3">
    <name type="scientific">Trypanosoma congolense (strain IL3000)</name>
    <dbReference type="NCBI Taxonomy" id="1068625"/>
    <lineage>
        <taxon>Eukaryota</taxon>
        <taxon>Discoba</taxon>
        <taxon>Euglenozoa</taxon>
        <taxon>Kinetoplastea</taxon>
        <taxon>Metakinetoplastina</taxon>
        <taxon>Trypanosomatida</taxon>
        <taxon>Trypanosomatidae</taxon>
        <taxon>Trypanosoma</taxon>
        <taxon>Nannomonas</taxon>
    </lineage>
</organism>
<evidence type="ECO:0000313" key="3">
    <source>
        <dbReference type="Proteomes" id="UP000000702"/>
    </source>
</evidence>
<comment type="caution">
    <text evidence="2">The sequence shown here is derived from an EMBL/GenBank/DDBJ whole genome shotgun (WGS) entry which is preliminary data.</text>
</comment>
<name>F9WCC9_TRYCI</name>
<proteinExistence type="predicted"/>